<keyword evidence="3" id="KW-1185">Reference proteome</keyword>
<proteinExistence type="predicted"/>
<feature type="region of interest" description="Disordered" evidence="1">
    <location>
        <begin position="35"/>
        <end position="57"/>
    </location>
</feature>
<gene>
    <name evidence="2" type="ORF">AZE42_09280</name>
</gene>
<organism evidence="2 3">
    <name type="scientific">Rhizopogon vesiculosus</name>
    <dbReference type="NCBI Taxonomy" id="180088"/>
    <lineage>
        <taxon>Eukaryota</taxon>
        <taxon>Fungi</taxon>
        <taxon>Dikarya</taxon>
        <taxon>Basidiomycota</taxon>
        <taxon>Agaricomycotina</taxon>
        <taxon>Agaricomycetes</taxon>
        <taxon>Agaricomycetidae</taxon>
        <taxon>Boletales</taxon>
        <taxon>Suillineae</taxon>
        <taxon>Rhizopogonaceae</taxon>
        <taxon>Rhizopogon</taxon>
    </lineage>
</organism>
<evidence type="ECO:0000313" key="3">
    <source>
        <dbReference type="Proteomes" id="UP000183567"/>
    </source>
</evidence>
<comment type="caution">
    <text evidence="2">The sequence shown here is derived from an EMBL/GenBank/DDBJ whole genome shotgun (WGS) entry which is preliminary data.</text>
</comment>
<dbReference type="Proteomes" id="UP000183567">
    <property type="component" value="Unassembled WGS sequence"/>
</dbReference>
<dbReference type="AlphaFoldDB" id="A0A1J8Q3C9"/>
<accession>A0A1J8Q3C9</accession>
<name>A0A1J8Q3C9_9AGAM</name>
<evidence type="ECO:0000313" key="2">
    <source>
        <dbReference type="EMBL" id="OJA16118.1"/>
    </source>
</evidence>
<feature type="compositionally biased region" description="Polar residues" evidence="1">
    <location>
        <begin position="35"/>
        <end position="47"/>
    </location>
</feature>
<sequence length="77" mass="8348">MIDYRLQSPGISYSISSLVAGMQSSPVLVARSQTQSVNITEGSQTASPPGPLPPHQSRLHLYPHLILRDLMAQGVHK</sequence>
<evidence type="ECO:0000256" key="1">
    <source>
        <dbReference type="SAM" id="MobiDB-lite"/>
    </source>
</evidence>
<reference evidence="2 3" key="1">
    <citation type="submission" date="2016-03" db="EMBL/GenBank/DDBJ databases">
        <title>Comparative genomics of the ectomycorrhizal sister species Rhizopogon vinicolor and Rhizopogon vesiculosus (Basidiomycota: Boletales) reveals a divergence of the mating type B locus.</title>
        <authorList>
            <person name="Mujic A.B."/>
            <person name="Kuo A."/>
            <person name="Tritt A."/>
            <person name="Lipzen A."/>
            <person name="Chen C."/>
            <person name="Johnson J."/>
            <person name="Sharma A."/>
            <person name="Barry K."/>
            <person name="Grigoriev I.V."/>
            <person name="Spatafora J.W."/>
        </authorList>
    </citation>
    <scope>NUCLEOTIDE SEQUENCE [LARGE SCALE GENOMIC DNA]</scope>
    <source>
        <strain evidence="2 3">AM-OR11-056</strain>
    </source>
</reference>
<dbReference type="EMBL" id="LVVM01002682">
    <property type="protein sequence ID" value="OJA16118.1"/>
    <property type="molecule type" value="Genomic_DNA"/>
</dbReference>
<protein>
    <submittedName>
        <fullName evidence="2">Uncharacterized protein</fullName>
    </submittedName>
</protein>